<dbReference type="SUPFAM" id="SSF54909">
    <property type="entry name" value="Dimeric alpha+beta barrel"/>
    <property type="match status" value="1"/>
</dbReference>
<dbReference type="InterPro" id="IPR011008">
    <property type="entry name" value="Dimeric_a/b-barrel"/>
</dbReference>
<evidence type="ECO:0000313" key="1">
    <source>
        <dbReference type="EMBL" id="MBF6353230.1"/>
    </source>
</evidence>
<sequence length="223" mass="24324">MASRQFLFALWGIEEDFPRGLGEALARSAAVEAVLNIGDPRVADAMLRLTTFDAPVEAVVTLTLAAETAVSAAVAVLTDRSTRVAGWQVDVVTPLPPRPTAVGERAEGLANLAFLRRPADLPYEQWLECWRGKHTRVAIDTQATFGYIQNRIVEPVTPDAPQIAAVVEEHFPIEALHDMHAFYGSGGDDAELARRVGLMMESIATFGADRDIDVVPTSRYRLI</sequence>
<accession>A0ABS0D417</accession>
<name>A0ABS0D417_9NOCA</name>
<dbReference type="EMBL" id="JADLQN010000001">
    <property type="protein sequence ID" value="MBF6353230.1"/>
    <property type="molecule type" value="Genomic_DNA"/>
</dbReference>
<keyword evidence="2" id="KW-1185">Reference proteome</keyword>
<evidence type="ECO:0000313" key="2">
    <source>
        <dbReference type="Proteomes" id="UP000707731"/>
    </source>
</evidence>
<proteinExistence type="predicted"/>
<reference evidence="1 2" key="1">
    <citation type="submission" date="2020-10" db="EMBL/GenBank/DDBJ databases">
        <title>Identification of Nocardia species via Next-generation sequencing and recognition of intraspecies genetic diversity.</title>
        <authorList>
            <person name="Li P."/>
            <person name="Li P."/>
            <person name="Lu B."/>
        </authorList>
    </citation>
    <scope>NUCLEOTIDE SEQUENCE [LARGE SCALE GENOMIC DNA]</scope>
    <source>
        <strain evidence="1 2">BJ06-0143</strain>
    </source>
</reference>
<comment type="caution">
    <text evidence="1">The sequence shown here is derived from an EMBL/GenBank/DDBJ whole genome shotgun (WGS) entry which is preliminary data.</text>
</comment>
<dbReference type="RefSeq" id="WP_195000169.1">
    <property type="nucleotide sequence ID" value="NZ_JADLQN010000001.1"/>
</dbReference>
<protein>
    <recommendedName>
        <fullName evidence="3">EthD domain-containing protein</fullName>
    </recommendedName>
</protein>
<dbReference type="Proteomes" id="UP000707731">
    <property type="component" value="Unassembled WGS sequence"/>
</dbReference>
<organism evidence="1 2">
    <name type="scientific">Nocardia higoensis</name>
    <dbReference type="NCBI Taxonomy" id="228599"/>
    <lineage>
        <taxon>Bacteria</taxon>
        <taxon>Bacillati</taxon>
        <taxon>Actinomycetota</taxon>
        <taxon>Actinomycetes</taxon>
        <taxon>Mycobacteriales</taxon>
        <taxon>Nocardiaceae</taxon>
        <taxon>Nocardia</taxon>
    </lineage>
</organism>
<evidence type="ECO:0008006" key="3">
    <source>
        <dbReference type="Google" id="ProtNLM"/>
    </source>
</evidence>
<gene>
    <name evidence="1" type="ORF">IU449_01465</name>
</gene>